<proteinExistence type="predicted"/>
<comment type="caution">
    <text evidence="1">The sequence shown here is derived from an EMBL/GenBank/DDBJ whole genome shotgun (WGS) entry which is preliminary data.</text>
</comment>
<sequence>MGMQTTPPSPYAGPSRTDDTASHSSAQRAGVMARLHALFPTHGESSADAGQGNVARRRLRSQPKFLKVRILTWNMHDSLPKGDLEDILGPVYDHEDQSSPGVLPDLPLNAQHPYHLVVVAGQECPSVSGIPMALGAGFKLKDKERDKSKEKDTLGDPSRNGQSEVEKLKEEEDLRRRSRHLSLRRHSHQRLNEDDDNAASASSAAHDLLGGALHSQYGWTSMLEDWFCNGGHATAPTHPSQDDDSNAESGRSDEVPMSPKAKSTGDLNGRMQGAQKGPYELLVKERMMGIYLAIFIKRDIRDLVRGISKSSVTAGLIGGRVGNKGGVGISLNLSGTTLLFLNAHLAAHEGRIQTRLANLAKIKSELAVDTFLSPDDPRMMAEDLTDRFDFTFICGDLNFRLDITRLHADWLISRRGNFAQALAFDQLRKAMENGEAFVGFNEGLIDFPPTFKYDVLRSKRSRHRHSKRLSKSPMGDPAQHEKQLTEIEEHRQDTEDYKSDEEQEYDGEAASLASTNYTRYTTDNEDQQDRDRDDYFAASSSGRSNASSHNLTNKDWYNAAAHKAKTKWLTLLSTSVPHTPIGKWAKFKQSHSSISNSVNSNYEPPSSPSMPDSPPPAFRSTTFPPTPDQSESALSKESDSRHVTPSKSGNSMENGRLSAPLTIGGRTNSTKSTTKSEDKEDGGEAKFNYDSSYKQRVPSWCDRILWKSTVEPPLEPIEEDIEPTPVPPRNRMGSFLHVLRPASLRSRKDSIASVEQLTPTSPHYPDEVGTPRVSAQDINNDTQDSHDAPPTPRSRPLSHSKSIDFTALNDRPFMNRSKSHALLREERIRKPSLPSLPSLRSPTLPTSRPQEIQDLLSAGASPKELLPSPAPTTSLWRTLSFLPFLSRDAMSQSTPLDRPPTPESPPLPPPRKGDVVCLSYDTLDDMAMRRLQAKSDHRPVIGSYAIYV</sequence>
<keyword evidence="2" id="KW-1185">Reference proteome</keyword>
<dbReference type="Proteomes" id="UP001148662">
    <property type="component" value="Unassembled WGS sequence"/>
</dbReference>
<gene>
    <name evidence="1" type="ORF">NM688_g1926</name>
</gene>
<protein>
    <submittedName>
        <fullName evidence="1">Uncharacterized protein</fullName>
    </submittedName>
</protein>
<evidence type="ECO:0000313" key="2">
    <source>
        <dbReference type="Proteomes" id="UP001148662"/>
    </source>
</evidence>
<reference evidence="1" key="1">
    <citation type="submission" date="2022-07" db="EMBL/GenBank/DDBJ databases">
        <title>Genome Sequence of Phlebia brevispora.</title>
        <authorList>
            <person name="Buettner E."/>
        </authorList>
    </citation>
    <scope>NUCLEOTIDE SEQUENCE</scope>
    <source>
        <strain evidence="1">MPL23</strain>
    </source>
</reference>
<dbReference type="EMBL" id="JANHOG010000226">
    <property type="protein sequence ID" value="KAJ3556613.1"/>
    <property type="molecule type" value="Genomic_DNA"/>
</dbReference>
<organism evidence="1 2">
    <name type="scientific">Phlebia brevispora</name>
    <dbReference type="NCBI Taxonomy" id="194682"/>
    <lineage>
        <taxon>Eukaryota</taxon>
        <taxon>Fungi</taxon>
        <taxon>Dikarya</taxon>
        <taxon>Basidiomycota</taxon>
        <taxon>Agaricomycotina</taxon>
        <taxon>Agaricomycetes</taxon>
        <taxon>Polyporales</taxon>
        <taxon>Meruliaceae</taxon>
        <taxon>Phlebia</taxon>
    </lineage>
</organism>
<accession>A0ACC1T9X9</accession>
<name>A0ACC1T9X9_9APHY</name>
<evidence type="ECO:0000313" key="1">
    <source>
        <dbReference type="EMBL" id="KAJ3556613.1"/>
    </source>
</evidence>